<evidence type="ECO:0000313" key="3">
    <source>
        <dbReference type="Proteomes" id="UP001597237"/>
    </source>
</evidence>
<protein>
    <recommendedName>
        <fullName evidence="4">UrcA family protein</fullName>
    </recommendedName>
</protein>
<evidence type="ECO:0000256" key="1">
    <source>
        <dbReference type="SAM" id="SignalP"/>
    </source>
</evidence>
<dbReference type="RefSeq" id="WP_377283986.1">
    <property type="nucleotide sequence ID" value="NZ_JBHRSI010000010.1"/>
</dbReference>
<keyword evidence="3" id="KW-1185">Reference proteome</keyword>
<dbReference type="EMBL" id="JBHUEY010000001">
    <property type="protein sequence ID" value="MFD1783471.1"/>
    <property type="molecule type" value="Genomic_DNA"/>
</dbReference>
<accession>A0ABW4N0J6</accession>
<organism evidence="2 3">
    <name type="scientific">Phenylobacterium terrae</name>
    <dbReference type="NCBI Taxonomy" id="2665495"/>
    <lineage>
        <taxon>Bacteria</taxon>
        <taxon>Pseudomonadati</taxon>
        <taxon>Pseudomonadota</taxon>
        <taxon>Alphaproteobacteria</taxon>
        <taxon>Caulobacterales</taxon>
        <taxon>Caulobacteraceae</taxon>
        <taxon>Phenylobacterium</taxon>
    </lineage>
</organism>
<evidence type="ECO:0000313" key="2">
    <source>
        <dbReference type="EMBL" id="MFD1783471.1"/>
    </source>
</evidence>
<reference evidence="3" key="1">
    <citation type="journal article" date="2019" name="Int. J. Syst. Evol. Microbiol.">
        <title>The Global Catalogue of Microorganisms (GCM) 10K type strain sequencing project: providing services to taxonomists for standard genome sequencing and annotation.</title>
        <authorList>
            <consortium name="The Broad Institute Genomics Platform"/>
            <consortium name="The Broad Institute Genome Sequencing Center for Infectious Disease"/>
            <person name="Wu L."/>
            <person name="Ma J."/>
        </authorList>
    </citation>
    <scope>NUCLEOTIDE SEQUENCE [LARGE SCALE GENOMIC DNA]</scope>
    <source>
        <strain evidence="3">DFY28</strain>
    </source>
</reference>
<sequence>MNKLIAAAALAATFAAAPAFAQEIRISVAGKSQEQLQAEVAYAARTVCVKEVQDESFRLYAFSRCMKDTLESMQPQLQQLAQR</sequence>
<feature type="signal peptide" evidence="1">
    <location>
        <begin position="1"/>
        <end position="21"/>
    </location>
</feature>
<gene>
    <name evidence="2" type="ORF">ACFSC0_08715</name>
</gene>
<proteinExistence type="predicted"/>
<feature type="chain" id="PRO_5046873173" description="UrcA family protein" evidence="1">
    <location>
        <begin position="22"/>
        <end position="83"/>
    </location>
</feature>
<keyword evidence="1" id="KW-0732">Signal</keyword>
<comment type="caution">
    <text evidence="2">The sequence shown here is derived from an EMBL/GenBank/DDBJ whole genome shotgun (WGS) entry which is preliminary data.</text>
</comment>
<evidence type="ECO:0008006" key="4">
    <source>
        <dbReference type="Google" id="ProtNLM"/>
    </source>
</evidence>
<dbReference type="Proteomes" id="UP001597237">
    <property type="component" value="Unassembled WGS sequence"/>
</dbReference>
<name>A0ABW4N0J6_9CAUL</name>